<evidence type="ECO:0000313" key="2">
    <source>
        <dbReference type="Proteomes" id="UP000284379"/>
    </source>
</evidence>
<organism evidence="1 2">
    <name type="scientific">Bacteroides nordii</name>
    <dbReference type="NCBI Taxonomy" id="291645"/>
    <lineage>
        <taxon>Bacteria</taxon>
        <taxon>Pseudomonadati</taxon>
        <taxon>Bacteroidota</taxon>
        <taxon>Bacteroidia</taxon>
        <taxon>Bacteroidales</taxon>
        <taxon>Bacteroidaceae</taxon>
        <taxon>Bacteroides</taxon>
    </lineage>
</organism>
<dbReference type="AlphaFoldDB" id="A0A413VTT9"/>
<protein>
    <submittedName>
        <fullName evidence="1">Uncharacterized protein</fullName>
    </submittedName>
</protein>
<gene>
    <name evidence="1" type="ORF">DW888_05330</name>
</gene>
<name>A0A413VTT9_9BACE</name>
<dbReference type="Proteomes" id="UP000284379">
    <property type="component" value="Unassembled WGS sequence"/>
</dbReference>
<comment type="caution">
    <text evidence="1">The sequence shown here is derived from an EMBL/GenBank/DDBJ whole genome shotgun (WGS) entry which is preliminary data.</text>
</comment>
<accession>A0A413VTT9</accession>
<sequence>MKKLLKKNASYTVSISIVQNPFKLIKNKMLHFTLLIGVFAFASCTNDDPQPEPPAPNGELYTLKYKSQEILELKQMQAGQEVQNLPVEESNKYFGKRLSLTSPTELQLKDDSLFIIKSYGITEKYKMKSHNNEVFLYNDLSDVWEYCGTREDKNSFTLNIGFYIQERVNIQRILHTAGQEYSLKSFSDLMEYVGKDGLSSVIWLKQQIVFE</sequence>
<reference evidence="1 2" key="1">
    <citation type="submission" date="2018-08" db="EMBL/GenBank/DDBJ databases">
        <title>A genome reference for cultivated species of the human gut microbiota.</title>
        <authorList>
            <person name="Zou Y."/>
            <person name="Xue W."/>
            <person name="Luo G."/>
        </authorList>
    </citation>
    <scope>NUCLEOTIDE SEQUENCE [LARGE SCALE GENOMIC DNA]</scope>
    <source>
        <strain evidence="1 2">AM40-30BH</strain>
    </source>
</reference>
<dbReference type="EMBL" id="QSGO01000003">
    <property type="protein sequence ID" value="RHB36979.1"/>
    <property type="molecule type" value="Genomic_DNA"/>
</dbReference>
<proteinExistence type="predicted"/>
<dbReference type="RefSeq" id="WP_122201024.1">
    <property type="nucleotide sequence ID" value="NZ_CABJFV010000003.1"/>
</dbReference>
<evidence type="ECO:0000313" key="1">
    <source>
        <dbReference type="EMBL" id="RHB36979.1"/>
    </source>
</evidence>